<evidence type="ECO:0000259" key="1">
    <source>
        <dbReference type="Pfam" id="PF19502"/>
    </source>
</evidence>
<dbReference type="Proteomes" id="UP001158066">
    <property type="component" value="Unassembled WGS sequence"/>
</dbReference>
<dbReference type="Pfam" id="PF19502">
    <property type="entry name" value="DUF6036"/>
    <property type="match status" value="1"/>
</dbReference>
<feature type="domain" description="DUF6036" evidence="1">
    <location>
        <begin position="26"/>
        <end position="139"/>
    </location>
</feature>
<keyword evidence="3" id="KW-1185">Reference proteome</keyword>
<dbReference type="EMBL" id="FXUF01000022">
    <property type="protein sequence ID" value="SMP71068.1"/>
    <property type="molecule type" value="Genomic_DNA"/>
</dbReference>
<name>A0AA46AKH4_9CLOT</name>
<dbReference type="RefSeq" id="WP_283410800.1">
    <property type="nucleotide sequence ID" value="NZ_FXUF01000022.1"/>
</dbReference>
<dbReference type="AlphaFoldDB" id="A0AA46AKH4"/>
<evidence type="ECO:0000313" key="2">
    <source>
        <dbReference type="EMBL" id="SMP71068.1"/>
    </source>
</evidence>
<organism evidence="2 3">
    <name type="scientific">Anoxynatronum buryatiense</name>
    <dbReference type="NCBI Taxonomy" id="489973"/>
    <lineage>
        <taxon>Bacteria</taxon>
        <taxon>Bacillati</taxon>
        <taxon>Bacillota</taxon>
        <taxon>Clostridia</taxon>
        <taxon>Eubacteriales</taxon>
        <taxon>Clostridiaceae</taxon>
        <taxon>Anoxynatronum</taxon>
    </lineage>
</organism>
<sequence>MHQAHQLEERLLEMEKVAQAFQVAPFDIYLLGGAACLLAGYTSRATRDFDLVDQQYSASLAKVLVFLRDYDLLEYESTLLSPHYKDRCRQLTSFQYLNIYTLSAEDIIVSKLVRLNERDWEDLDAMMPQANHPLIFQIIEEVLQREDLYETKKEGLRRHLKSFKEKYHVSDTV</sequence>
<dbReference type="InterPro" id="IPR045792">
    <property type="entry name" value="DUF6036"/>
</dbReference>
<protein>
    <recommendedName>
        <fullName evidence="1">DUF6036 domain-containing protein</fullName>
    </recommendedName>
</protein>
<proteinExistence type="predicted"/>
<comment type="caution">
    <text evidence="2">The sequence shown here is derived from an EMBL/GenBank/DDBJ whole genome shotgun (WGS) entry which is preliminary data.</text>
</comment>
<gene>
    <name evidence="2" type="ORF">SAMN06296020_1227</name>
</gene>
<accession>A0AA46AKH4</accession>
<evidence type="ECO:0000313" key="3">
    <source>
        <dbReference type="Proteomes" id="UP001158066"/>
    </source>
</evidence>
<reference evidence="2" key="1">
    <citation type="submission" date="2017-05" db="EMBL/GenBank/DDBJ databases">
        <authorList>
            <person name="Varghese N."/>
            <person name="Submissions S."/>
        </authorList>
    </citation>
    <scope>NUCLEOTIDE SEQUENCE</scope>
    <source>
        <strain evidence="2">Su22</strain>
    </source>
</reference>